<protein>
    <submittedName>
        <fullName evidence="1">Uncharacterized protein</fullName>
    </submittedName>
</protein>
<reference evidence="1" key="1">
    <citation type="journal article" date="2014" name="Front. Microbiol.">
        <title>High frequency of phylogenetically diverse reductive dehalogenase-homologous genes in deep subseafloor sedimentary metagenomes.</title>
        <authorList>
            <person name="Kawai M."/>
            <person name="Futagami T."/>
            <person name="Toyoda A."/>
            <person name="Takaki Y."/>
            <person name="Nishi S."/>
            <person name="Hori S."/>
            <person name="Arai W."/>
            <person name="Tsubouchi T."/>
            <person name="Morono Y."/>
            <person name="Uchiyama I."/>
            <person name="Ito T."/>
            <person name="Fujiyama A."/>
            <person name="Inagaki F."/>
            <person name="Takami H."/>
        </authorList>
    </citation>
    <scope>NUCLEOTIDE SEQUENCE</scope>
    <source>
        <strain evidence="1">Expedition CK06-06</strain>
    </source>
</reference>
<accession>X0URH4</accession>
<comment type="caution">
    <text evidence="1">The sequence shown here is derived from an EMBL/GenBank/DDBJ whole genome shotgun (WGS) entry which is preliminary data.</text>
</comment>
<sequence>MKKHEFIEEHDGVEVCWDFSKETAEDALTSMTPMEHDLNELIKTELTSFLDFLLKEGYCDSDVYAEPPTALDQYLIFNKS</sequence>
<dbReference type="EMBL" id="BARS01018132">
    <property type="protein sequence ID" value="GAF91070.1"/>
    <property type="molecule type" value="Genomic_DNA"/>
</dbReference>
<name>X0URH4_9ZZZZ</name>
<evidence type="ECO:0000313" key="1">
    <source>
        <dbReference type="EMBL" id="GAF91070.1"/>
    </source>
</evidence>
<dbReference type="AlphaFoldDB" id="X0URH4"/>
<proteinExistence type="predicted"/>
<organism evidence="1">
    <name type="scientific">marine sediment metagenome</name>
    <dbReference type="NCBI Taxonomy" id="412755"/>
    <lineage>
        <taxon>unclassified sequences</taxon>
        <taxon>metagenomes</taxon>
        <taxon>ecological metagenomes</taxon>
    </lineage>
</organism>
<gene>
    <name evidence="1" type="ORF">S01H1_29551</name>
</gene>